<evidence type="ECO:0000313" key="1">
    <source>
        <dbReference type="EMBL" id="ADL50795.1"/>
    </source>
</evidence>
<reference evidence="1 2" key="1">
    <citation type="submission" date="2010-08" db="EMBL/GenBank/DDBJ databases">
        <title>Complete sequence of Clostridium cellulovorans 743B.</title>
        <authorList>
            <consortium name="US DOE Joint Genome Institute"/>
            <person name="Lucas S."/>
            <person name="Copeland A."/>
            <person name="Lapidus A."/>
            <person name="Cheng J.-F."/>
            <person name="Bruce D."/>
            <person name="Goodwin L."/>
            <person name="Pitluck S."/>
            <person name="Chertkov O."/>
            <person name="Detter J.C."/>
            <person name="Han C."/>
            <person name="Tapia R."/>
            <person name="Land M."/>
            <person name="Hauser L."/>
            <person name="Chang Y.-J."/>
            <person name="Jeffries C."/>
            <person name="Kyrpides N."/>
            <person name="Ivanova N."/>
            <person name="Mikhailova N."/>
            <person name="Hemme C.L."/>
            <person name="Woyke T."/>
        </authorList>
    </citation>
    <scope>NUCLEOTIDE SEQUENCE [LARGE SCALE GENOMIC DNA]</scope>
    <source>
        <strain evidence="2">ATCC 35296 / DSM 3052 / OCM 3 / 743B</strain>
    </source>
</reference>
<dbReference type="KEGG" id="ccb:Clocel_1033"/>
<dbReference type="STRING" id="573061.Clocel_1033"/>
<dbReference type="HOGENOM" id="CLU_675606_0_0_9"/>
<dbReference type="AlphaFoldDB" id="D9STV7"/>
<name>D9STV7_CLOC7</name>
<accession>D9STV7</accession>
<protein>
    <recommendedName>
        <fullName evidence="3">Primosome, DnaD subunit</fullName>
    </recommendedName>
</protein>
<evidence type="ECO:0008006" key="3">
    <source>
        <dbReference type="Google" id="ProtNLM"/>
    </source>
</evidence>
<sequence>MAIFRVNKDDKNPFMMINKEFVNDNRLSLKAKGLMCYFLSKPDSWEFYIEEIKKHTKDKEAAISSAIKELIEGGYIKRSRKRENGKFLGGYAYDIFEAAKGDISKVDVSIGAMTIGQQSYGKLIVNDNVGQAPCNDFTIYEEIQLRSCIAAAVEEEIKVTDKKENKVEEDYNSRKTYSSEKEYISTNEYASEREYNVAKKYTDEEQYTSENADILGTLHKVKNIKMGKSHTGENTEMGKNHTGENTEMEFYQNGELPNWKNPVLLNNDFNNNNDFKSNNDIYTSDFKESEELTLAKYLFKHIKNNNPKAKEPNLEKWAKTFKLILKKDQRNFEEVKIIIDLSQKHHFWYKNILSPEALRKQYDRLILEMEEKKKPKKNQESYAGTFGDYTQRTYDFDKLERQLLGWS</sequence>
<gene>
    <name evidence="1" type="ordered locus">Clocel_1033</name>
</gene>
<keyword evidence="2" id="KW-1185">Reference proteome</keyword>
<dbReference type="Proteomes" id="UP000002730">
    <property type="component" value="Chromosome"/>
</dbReference>
<proteinExistence type="predicted"/>
<organism evidence="1 2">
    <name type="scientific">Clostridium cellulovorans (strain ATCC 35296 / DSM 3052 / OCM 3 / 743B)</name>
    <dbReference type="NCBI Taxonomy" id="573061"/>
    <lineage>
        <taxon>Bacteria</taxon>
        <taxon>Bacillati</taxon>
        <taxon>Bacillota</taxon>
        <taxon>Clostridia</taxon>
        <taxon>Eubacteriales</taxon>
        <taxon>Clostridiaceae</taxon>
        <taxon>Clostridium</taxon>
    </lineage>
</organism>
<dbReference type="EMBL" id="CP002160">
    <property type="protein sequence ID" value="ADL50795.1"/>
    <property type="molecule type" value="Genomic_DNA"/>
</dbReference>
<dbReference type="RefSeq" id="WP_010076355.1">
    <property type="nucleotide sequence ID" value="NC_014393.1"/>
</dbReference>
<dbReference type="OrthoDB" id="9803733at2"/>
<evidence type="ECO:0000313" key="2">
    <source>
        <dbReference type="Proteomes" id="UP000002730"/>
    </source>
</evidence>
<dbReference type="eggNOG" id="COG3935">
    <property type="taxonomic scope" value="Bacteria"/>
</dbReference>